<proteinExistence type="inferred from homology"/>
<organism evidence="3 4">
    <name type="scientific">Methanorbis rubei</name>
    <dbReference type="NCBI Taxonomy" id="3028300"/>
    <lineage>
        <taxon>Archaea</taxon>
        <taxon>Methanobacteriati</taxon>
        <taxon>Methanobacteriota</taxon>
        <taxon>Stenosarchaea group</taxon>
        <taxon>Methanomicrobia</taxon>
        <taxon>Methanomicrobiales</taxon>
        <taxon>Methanocorpusculaceae</taxon>
        <taxon>Methanorbis</taxon>
    </lineage>
</organism>
<dbReference type="Proteomes" id="UP001283212">
    <property type="component" value="Unassembled WGS sequence"/>
</dbReference>
<dbReference type="Gene3D" id="3.30.230.30">
    <property type="entry name" value="Impact, N-terminal domain"/>
    <property type="match status" value="1"/>
</dbReference>
<dbReference type="GO" id="GO:0005737">
    <property type="term" value="C:cytoplasm"/>
    <property type="evidence" value="ECO:0007669"/>
    <property type="project" value="TreeGrafter"/>
</dbReference>
<dbReference type="PANTHER" id="PTHR16301">
    <property type="entry name" value="IMPACT-RELATED"/>
    <property type="match status" value="1"/>
</dbReference>
<evidence type="ECO:0000259" key="2">
    <source>
        <dbReference type="Pfam" id="PF01205"/>
    </source>
</evidence>
<sequence length="125" mass="13711">MAVREVAVVRLDEKKSKFYAHLYEIDSVEDVAEIREMHDRLYKKAAHHCYAMVCGSASDSRADGEVGSPGRALAEVMERNNLGSHVLMVSRIFGGIKLGPAGVARAFREAGAGAVAEYMKTRKQL</sequence>
<dbReference type="SUPFAM" id="SSF54211">
    <property type="entry name" value="Ribosomal protein S5 domain 2-like"/>
    <property type="match status" value="1"/>
</dbReference>
<dbReference type="InterPro" id="IPR020568">
    <property type="entry name" value="Ribosomal_Su5_D2-typ_SF"/>
</dbReference>
<gene>
    <name evidence="3" type="ORF">McpCs1_03610</name>
</gene>
<protein>
    <recommendedName>
        <fullName evidence="2">Impact N-terminal domain-containing protein</fullName>
    </recommendedName>
</protein>
<dbReference type="GO" id="GO:0006446">
    <property type="term" value="P:regulation of translational initiation"/>
    <property type="evidence" value="ECO:0007669"/>
    <property type="project" value="TreeGrafter"/>
</dbReference>
<accession>A0AAE4MFB2</accession>
<evidence type="ECO:0000313" key="4">
    <source>
        <dbReference type="Proteomes" id="UP001283212"/>
    </source>
</evidence>
<dbReference type="InterPro" id="IPR001498">
    <property type="entry name" value="Impact_N"/>
</dbReference>
<dbReference type="InterPro" id="IPR023582">
    <property type="entry name" value="Impact"/>
</dbReference>
<dbReference type="EMBL" id="JAWDKB010000001">
    <property type="protein sequence ID" value="MDV0442995.1"/>
    <property type="molecule type" value="Genomic_DNA"/>
</dbReference>
<dbReference type="Pfam" id="PF01205">
    <property type="entry name" value="Impact_N"/>
    <property type="match status" value="1"/>
</dbReference>
<evidence type="ECO:0000313" key="3">
    <source>
        <dbReference type="EMBL" id="MDV0442995.1"/>
    </source>
</evidence>
<feature type="domain" description="Impact N-terminal" evidence="2">
    <location>
        <begin position="14"/>
        <end position="113"/>
    </location>
</feature>
<name>A0AAE4MFB2_9EURY</name>
<dbReference type="RefSeq" id="WP_338095522.1">
    <property type="nucleotide sequence ID" value="NZ_JAWDKB010000001.1"/>
</dbReference>
<dbReference type="PANTHER" id="PTHR16301:SF20">
    <property type="entry name" value="IMPACT FAMILY MEMBER YIGZ"/>
    <property type="match status" value="1"/>
</dbReference>
<reference evidence="3 4" key="1">
    <citation type="submission" date="2023-06" db="EMBL/GenBank/DDBJ databases">
        <title>Genome sequence of Methancorpusculaceae sp. Cs1.</title>
        <authorList>
            <person name="Protasov E."/>
            <person name="Platt K."/>
            <person name="Poehlein A."/>
            <person name="Daniel R."/>
            <person name="Brune A."/>
        </authorList>
    </citation>
    <scope>NUCLEOTIDE SEQUENCE [LARGE SCALE GENOMIC DNA]</scope>
    <source>
        <strain evidence="3 4">Cs1</strain>
    </source>
</reference>
<keyword evidence="4" id="KW-1185">Reference proteome</keyword>
<comment type="similarity">
    <text evidence="1">Belongs to the IMPACT family.</text>
</comment>
<dbReference type="InterPro" id="IPR036956">
    <property type="entry name" value="Impact_N_sf"/>
</dbReference>
<evidence type="ECO:0000256" key="1">
    <source>
        <dbReference type="ARBA" id="ARBA00007665"/>
    </source>
</evidence>
<dbReference type="AlphaFoldDB" id="A0AAE4MFB2"/>
<comment type="caution">
    <text evidence="3">The sequence shown here is derived from an EMBL/GenBank/DDBJ whole genome shotgun (WGS) entry which is preliminary data.</text>
</comment>